<reference evidence="1" key="1">
    <citation type="submission" date="2022-06" db="EMBL/GenBank/DDBJ databases">
        <title>Phylogenomic reconstructions and comparative analyses of Kickxellomycotina fungi.</title>
        <authorList>
            <person name="Reynolds N.K."/>
            <person name="Stajich J.E."/>
            <person name="Barry K."/>
            <person name="Grigoriev I.V."/>
            <person name="Crous P."/>
            <person name="Smith M.E."/>
        </authorList>
    </citation>
    <scope>NUCLEOTIDE SEQUENCE</scope>
    <source>
        <strain evidence="1">RSA 2271</strain>
    </source>
</reference>
<gene>
    <name evidence="1" type="primary">RPB4</name>
    <name evidence="1" type="ORF">EV182_001689</name>
</gene>
<dbReference type="EMBL" id="JAMZIH010005415">
    <property type="protein sequence ID" value="KAJ1675226.1"/>
    <property type="molecule type" value="Genomic_DNA"/>
</dbReference>
<evidence type="ECO:0000313" key="1">
    <source>
        <dbReference type="EMBL" id="KAJ1675226.1"/>
    </source>
</evidence>
<name>A0ACC1HHV7_9FUNG</name>
<organism evidence="1 2">
    <name type="scientific">Spiromyces aspiralis</name>
    <dbReference type="NCBI Taxonomy" id="68401"/>
    <lineage>
        <taxon>Eukaryota</taxon>
        <taxon>Fungi</taxon>
        <taxon>Fungi incertae sedis</taxon>
        <taxon>Zoopagomycota</taxon>
        <taxon>Kickxellomycotina</taxon>
        <taxon>Kickxellomycetes</taxon>
        <taxon>Kickxellales</taxon>
        <taxon>Kickxellaceae</taxon>
        <taxon>Spiromyces</taxon>
    </lineage>
</organism>
<evidence type="ECO:0000313" key="2">
    <source>
        <dbReference type="Proteomes" id="UP001145114"/>
    </source>
</evidence>
<protein>
    <submittedName>
        <fullName evidence="1">RNA polymerase B</fullName>
    </submittedName>
</protein>
<proteinExistence type="predicted"/>
<comment type="caution">
    <text evidence="1">The sequence shown here is derived from an EMBL/GenBank/DDBJ whole genome shotgun (WGS) entry which is preliminary data.</text>
</comment>
<accession>A0ACC1HHV7</accession>
<sequence length="113" mass="12830">MSQFQRPGGIVEEENAAKLQLGPDFNNEDCLLISELKILLEAQKESKAKDDSRITSLFRRDNLTQFEIAQLCNLSCSDPDEAKALIPSLATKISDEDLDYLLKQMDNLKKFQH</sequence>
<keyword evidence="2" id="KW-1185">Reference proteome</keyword>
<dbReference type="Proteomes" id="UP001145114">
    <property type="component" value="Unassembled WGS sequence"/>
</dbReference>